<keyword evidence="2" id="KW-0238">DNA-binding</keyword>
<accession>A0A412E0C0</accession>
<keyword evidence="3" id="KW-0804">Transcription</keyword>
<comment type="caution">
    <text evidence="5">The sequence shown here is derived from an EMBL/GenBank/DDBJ whole genome shotgun (WGS) entry which is preliminary data.</text>
</comment>
<dbReference type="GO" id="GO:0000976">
    <property type="term" value="F:transcription cis-regulatory region binding"/>
    <property type="evidence" value="ECO:0007669"/>
    <property type="project" value="TreeGrafter"/>
</dbReference>
<dbReference type="PANTHER" id="PTHR30146">
    <property type="entry name" value="LACI-RELATED TRANSCRIPTIONAL REPRESSOR"/>
    <property type="match status" value="1"/>
</dbReference>
<dbReference type="GO" id="GO:0003700">
    <property type="term" value="F:DNA-binding transcription factor activity"/>
    <property type="evidence" value="ECO:0007669"/>
    <property type="project" value="TreeGrafter"/>
</dbReference>
<proteinExistence type="predicted"/>
<dbReference type="SUPFAM" id="SSF47413">
    <property type="entry name" value="lambda repressor-like DNA-binding domains"/>
    <property type="match status" value="1"/>
</dbReference>
<dbReference type="Pfam" id="PF00356">
    <property type="entry name" value="LacI"/>
    <property type="match status" value="1"/>
</dbReference>
<dbReference type="AlphaFoldDB" id="A0A412E0C0"/>
<evidence type="ECO:0000313" key="6">
    <source>
        <dbReference type="Proteomes" id="UP000284161"/>
    </source>
</evidence>
<evidence type="ECO:0000256" key="3">
    <source>
        <dbReference type="ARBA" id="ARBA00023163"/>
    </source>
</evidence>
<reference evidence="5 6" key="1">
    <citation type="submission" date="2018-08" db="EMBL/GenBank/DDBJ databases">
        <title>A genome reference for cultivated species of the human gut microbiota.</title>
        <authorList>
            <person name="Zou Y."/>
            <person name="Xue W."/>
            <person name="Luo G."/>
        </authorList>
    </citation>
    <scope>NUCLEOTIDE SEQUENCE [LARGE SCALE GENOMIC DNA]</scope>
    <source>
        <strain evidence="5 6">AF25-6</strain>
    </source>
</reference>
<evidence type="ECO:0000313" key="5">
    <source>
        <dbReference type="EMBL" id="RGR26016.1"/>
    </source>
</evidence>
<dbReference type="PROSITE" id="PS50932">
    <property type="entry name" value="HTH_LACI_2"/>
    <property type="match status" value="1"/>
</dbReference>
<feature type="domain" description="HTH lacI-type" evidence="4">
    <location>
        <begin position="4"/>
        <end position="59"/>
    </location>
</feature>
<sequence>MKYTTIIDIAQALGISKSTVSRALRGDKQNVSKETRERILAMAKKMGYTRNELAVNLRKQSTRTIGIVVPEMLTPFYMNFITYAQQELNRQGYRVTLAQSHENPNAELANLQMFEDYRVEGILISVCHTEKNLATYQRIMKKGIPMVFFDRTLSSLPISKVKIDDYLKSFFLVEQMIRRGKRRIVHLAGPDYIQNSQERKRGYRDALEKFHLPYCPEYVIDAGVDFSGGEQAVEQLLKQHIAFDALFCFTEMSALGAKSNLQKHGVQIPDEVAIACISGTDLCVLVHPSITAVEQPVKQMAEEASRLIVQKVEYPELPDKTIILEAETIYREST</sequence>
<dbReference type="SMART" id="SM00354">
    <property type="entry name" value="HTH_LACI"/>
    <property type="match status" value="1"/>
</dbReference>
<dbReference type="InterPro" id="IPR000843">
    <property type="entry name" value="HTH_LacI"/>
</dbReference>
<dbReference type="RefSeq" id="WP_117917867.1">
    <property type="nucleotide sequence ID" value="NZ_QRUB01000027.1"/>
</dbReference>
<dbReference type="CDD" id="cd06267">
    <property type="entry name" value="PBP1_LacI_sugar_binding-like"/>
    <property type="match status" value="1"/>
</dbReference>
<evidence type="ECO:0000256" key="1">
    <source>
        <dbReference type="ARBA" id="ARBA00023015"/>
    </source>
</evidence>
<evidence type="ECO:0000259" key="4">
    <source>
        <dbReference type="PROSITE" id="PS50932"/>
    </source>
</evidence>
<dbReference type="Gene3D" id="3.40.50.2300">
    <property type="match status" value="2"/>
</dbReference>
<gene>
    <name evidence="5" type="ORF">DWY58_16460</name>
</gene>
<dbReference type="Proteomes" id="UP000284161">
    <property type="component" value="Unassembled WGS sequence"/>
</dbReference>
<organism evidence="5 6">
    <name type="scientific">Bacteroides stercoris</name>
    <dbReference type="NCBI Taxonomy" id="46506"/>
    <lineage>
        <taxon>Bacteria</taxon>
        <taxon>Pseudomonadati</taxon>
        <taxon>Bacteroidota</taxon>
        <taxon>Bacteroidia</taxon>
        <taxon>Bacteroidales</taxon>
        <taxon>Bacteroidaceae</taxon>
        <taxon>Bacteroides</taxon>
    </lineage>
</organism>
<protein>
    <submittedName>
        <fullName evidence="5">LacI family transcriptional regulator</fullName>
    </submittedName>
</protein>
<evidence type="ECO:0000256" key="2">
    <source>
        <dbReference type="ARBA" id="ARBA00023125"/>
    </source>
</evidence>
<dbReference type="InterPro" id="IPR028082">
    <property type="entry name" value="Peripla_BP_I"/>
</dbReference>
<dbReference type="Pfam" id="PF00532">
    <property type="entry name" value="Peripla_BP_1"/>
    <property type="match status" value="1"/>
</dbReference>
<dbReference type="InterPro" id="IPR010982">
    <property type="entry name" value="Lambda_DNA-bd_dom_sf"/>
</dbReference>
<dbReference type="EMBL" id="QRUB01000027">
    <property type="protein sequence ID" value="RGR26016.1"/>
    <property type="molecule type" value="Genomic_DNA"/>
</dbReference>
<dbReference type="CDD" id="cd01392">
    <property type="entry name" value="HTH_LacI"/>
    <property type="match status" value="1"/>
</dbReference>
<dbReference type="SUPFAM" id="SSF53822">
    <property type="entry name" value="Periplasmic binding protein-like I"/>
    <property type="match status" value="1"/>
</dbReference>
<dbReference type="PANTHER" id="PTHR30146:SF109">
    <property type="entry name" value="HTH-TYPE TRANSCRIPTIONAL REGULATOR GALS"/>
    <property type="match status" value="1"/>
</dbReference>
<dbReference type="Gene3D" id="1.10.260.40">
    <property type="entry name" value="lambda repressor-like DNA-binding domains"/>
    <property type="match status" value="1"/>
</dbReference>
<keyword evidence="1" id="KW-0805">Transcription regulation</keyword>
<dbReference type="InterPro" id="IPR001761">
    <property type="entry name" value="Peripla_BP/Lac1_sug-bd_dom"/>
</dbReference>
<name>A0A412E0C0_BACSE</name>